<keyword evidence="3" id="KW-1185">Reference proteome</keyword>
<gene>
    <name evidence="2" type="ORF">C8N34_11149</name>
</gene>
<comment type="caution">
    <text evidence="2">The sequence shown here is derived from an EMBL/GenBank/DDBJ whole genome shotgun (WGS) entry which is preliminary data.</text>
</comment>
<protein>
    <submittedName>
        <fullName evidence="2">Uncharacterized protein</fullName>
    </submittedName>
</protein>
<accession>A0A2T6AVW9</accession>
<dbReference type="RefSeq" id="WP_108129697.1">
    <property type="nucleotide sequence ID" value="NZ_QBKP01000011.1"/>
</dbReference>
<keyword evidence="1" id="KW-1133">Transmembrane helix</keyword>
<reference evidence="2 3" key="1">
    <citation type="submission" date="2018-04" db="EMBL/GenBank/DDBJ databases">
        <title>Genomic Encyclopedia of Archaeal and Bacterial Type Strains, Phase II (KMG-II): from individual species to whole genera.</title>
        <authorList>
            <person name="Goeker M."/>
        </authorList>
    </citation>
    <scope>NUCLEOTIDE SEQUENCE [LARGE SCALE GENOMIC DNA]</scope>
    <source>
        <strain evidence="2 3">DSM 21823</strain>
    </source>
</reference>
<sequence>MLIGMLLCGVLAGFGGALWGLIAAESVLMAVVLYPVVGIAGVMLFAALAMLRAGLPGYEPGQEAQAPRQTA</sequence>
<name>A0A2T6AVW9_9RHOB</name>
<dbReference type="EMBL" id="QBKP01000011">
    <property type="protein sequence ID" value="PTX47896.1"/>
    <property type="molecule type" value="Genomic_DNA"/>
</dbReference>
<keyword evidence="1" id="KW-0472">Membrane</keyword>
<evidence type="ECO:0000256" key="1">
    <source>
        <dbReference type="SAM" id="Phobius"/>
    </source>
</evidence>
<feature type="transmembrane region" description="Helical" evidence="1">
    <location>
        <begin position="33"/>
        <end position="51"/>
    </location>
</feature>
<keyword evidence="1" id="KW-0812">Transmembrane</keyword>
<proteinExistence type="predicted"/>
<dbReference type="AlphaFoldDB" id="A0A2T6AVW9"/>
<organism evidence="2 3">
    <name type="scientific">Gemmobacter caeni</name>
    <dbReference type="NCBI Taxonomy" id="589035"/>
    <lineage>
        <taxon>Bacteria</taxon>
        <taxon>Pseudomonadati</taxon>
        <taxon>Pseudomonadota</taxon>
        <taxon>Alphaproteobacteria</taxon>
        <taxon>Rhodobacterales</taxon>
        <taxon>Paracoccaceae</taxon>
        <taxon>Gemmobacter</taxon>
    </lineage>
</organism>
<evidence type="ECO:0000313" key="2">
    <source>
        <dbReference type="EMBL" id="PTX47896.1"/>
    </source>
</evidence>
<dbReference type="Proteomes" id="UP000244224">
    <property type="component" value="Unassembled WGS sequence"/>
</dbReference>
<dbReference type="OrthoDB" id="9945876at2"/>
<evidence type="ECO:0000313" key="3">
    <source>
        <dbReference type="Proteomes" id="UP000244224"/>
    </source>
</evidence>